<dbReference type="RefSeq" id="WP_188538725.1">
    <property type="nucleotide sequence ID" value="NZ_BMEQ01000019.1"/>
</dbReference>
<sequence>MRNPRASAPEAQGPTATTPRFEDARRHYLVARHELTAAALDELILRVRTRHRDAARMVLICDDVEDGLYLAEVTDGAGRRLPTGVPLLEDRTAAQVVANLHGPDLAVLAGVHHDGAAMTFEVVFDERAAAAGRHDAAR</sequence>
<accession>A0A917LXR4</accession>
<name>A0A917LXR4_9MICC</name>
<feature type="region of interest" description="Disordered" evidence="1">
    <location>
        <begin position="1"/>
        <end position="20"/>
    </location>
</feature>
<evidence type="ECO:0000313" key="2">
    <source>
        <dbReference type="EMBL" id="GGG64696.1"/>
    </source>
</evidence>
<organism evidence="2 3">
    <name type="scientific">Kocuria dechangensis</name>
    <dbReference type="NCBI Taxonomy" id="1176249"/>
    <lineage>
        <taxon>Bacteria</taxon>
        <taxon>Bacillati</taxon>
        <taxon>Actinomycetota</taxon>
        <taxon>Actinomycetes</taxon>
        <taxon>Micrococcales</taxon>
        <taxon>Micrococcaceae</taxon>
        <taxon>Kocuria</taxon>
    </lineage>
</organism>
<comment type="caution">
    <text evidence="2">The sequence shown here is derived from an EMBL/GenBank/DDBJ whole genome shotgun (WGS) entry which is preliminary data.</text>
</comment>
<gene>
    <name evidence="2" type="ORF">GCM10011374_30480</name>
</gene>
<dbReference type="Proteomes" id="UP000638848">
    <property type="component" value="Unassembled WGS sequence"/>
</dbReference>
<reference evidence="2" key="2">
    <citation type="submission" date="2020-09" db="EMBL/GenBank/DDBJ databases">
        <authorList>
            <person name="Sun Q."/>
            <person name="Zhou Y."/>
        </authorList>
    </citation>
    <scope>NUCLEOTIDE SEQUENCE</scope>
    <source>
        <strain evidence="2">CGMCC 1.12187</strain>
    </source>
</reference>
<keyword evidence="3" id="KW-1185">Reference proteome</keyword>
<evidence type="ECO:0000256" key="1">
    <source>
        <dbReference type="SAM" id="MobiDB-lite"/>
    </source>
</evidence>
<dbReference type="AlphaFoldDB" id="A0A917LXR4"/>
<dbReference type="EMBL" id="BMEQ01000019">
    <property type="protein sequence ID" value="GGG64696.1"/>
    <property type="molecule type" value="Genomic_DNA"/>
</dbReference>
<protein>
    <submittedName>
        <fullName evidence="2">Uncharacterized protein</fullName>
    </submittedName>
</protein>
<evidence type="ECO:0000313" key="3">
    <source>
        <dbReference type="Proteomes" id="UP000638848"/>
    </source>
</evidence>
<reference evidence="2" key="1">
    <citation type="journal article" date="2014" name="Int. J. Syst. Evol. Microbiol.">
        <title>Complete genome sequence of Corynebacterium casei LMG S-19264T (=DSM 44701T), isolated from a smear-ripened cheese.</title>
        <authorList>
            <consortium name="US DOE Joint Genome Institute (JGI-PGF)"/>
            <person name="Walter F."/>
            <person name="Albersmeier A."/>
            <person name="Kalinowski J."/>
            <person name="Ruckert C."/>
        </authorList>
    </citation>
    <scope>NUCLEOTIDE SEQUENCE</scope>
    <source>
        <strain evidence="2">CGMCC 1.12187</strain>
    </source>
</reference>
<proteinExistence type="predicted"/>